<accession>A0A062V2A0</accession>
<evidence type="ECO:0000256" key="7">
    <source>
        <dbReference type="PIRSR" id="PIRSR001369-1"/>
    </source>
</evidence>
<dbReference type="SUPFAM" id="SSF48256">
    <property type="entry name" value="Citrate synthase"/>
    <property type="match status" value="1"/>
</dbReference>
<keyword evidence="4 6" id="KW-0808">Transferase</keyword>
<dbReference type="InterPro" id="IPR016142">
    <property type="entry name" value="Citrate_synth-like_lrg_a-sub"/>
</dbReference>
<dbReference type="PANTHER" id="PTHR11739:SF4">
    <property type="entry name" value="CITRATE SYNTHASE, PEROXISOMAL"/>
    <property type="match status" value="1"/>
</dbReference>
<dbReference type="InterPro" id="IPR036969">
    <property type="entry name" value="Citrate_synthase_sf"/>
</dbReference>
<evidence type="ECO:0000313" key="9">
    <source>
        <dbReference type="EMBL" id="KCZ71482.1"/>
    </source>
</evidence>
<gene>
    <name evidence="9" type="ORF">ANME2D_02212</name>
</gene>
<dbReference type="GO" id="GO:0005737">
    <property type="term" value="C:cytoplasm"/>
    <property type="evidence" value="ECO:0007669"/>
    <property type="project" value="InterPro"/>
</dbReference>
<comment type="caution">
    <text evidence="9">The sequence shown here is derived from an EMBL/GenBank/DDBJ whole genome shotgun (WGS) entry which is preliminary data.</text>
</comment>
<name>A0A062V2A0_9EURY</name>
<evidence type="ECO:0000256" key="6">
    <source>
        <dbReference type="PIRNR" id="PIRNR001369"/>
    </source>
</evidence>
<dbReference type="PIRSF" id="PIRSF001369">
    <property type="entry name" value="Citrate_synth"/>
    <property type="match status" value="1"/>
</dbReference>
<comment type="catalytic activity">
    <reaction evidence="5 6">
        <text>oxaloacetate + acetyl-CoA + H2O = citrate + CoA + H(+)</text>
        <dbReference type="Rhea" id="RHEA:16845"/>
        <dbReference type="ChEBI" id="CHEBI:15377"/>
        <dbReference type="ChEBI" id="CHEBI:15378"/>
        <dbReference type="ChEBI" id="CHEBI:16452"/>
        <dbReference type="ChEBI" id="CHEBI:16947"/>
        <dbReference type="ChEBI" id="CHEBI:57287"/>
        <dbReference type="ChEBI" id="CHEBI:57288"/>
        <dbReference type="EC" id="2.3.3.16"/>
    </reaction>
</comment>
<dbReference type="GO" id="GO:0036440">
    <property type="term" value="F:citrate synthase activity"/>
    <property type="evidence" value="ECO:0007669"/>
    <property type="project" value="UniProtKB-EC"/>
</dbReference>
<keyword evidence="3" id="KW-0816">Tricarboxylic acid cycle</keyword>
<keyword evidence="9" id="KW-0012">Acyltransferase</keyword>
<evidence type="ECO:0000256" key="1">
    <source>
        <dbReference type="ARBA" id="ARBA00005163"/>
    </source>
</evidence>
<dbReference type="NCBIfam" id="TIGR01800">
    <property type="entry name" value="cit_synth_II"/>
    <property type="match status" value="1"/>
</dbReference>
<organism evidence="9 10">
    <name type="scientific">Candidatus Methanoperedens nitratireducens</name>
    <dbReference type="NCBI Taxonomy" id="1392998"/>
    <lineage>
        <taxon>Archaea</taxon>
        <taxon>Methanobacteriati</taxon>
        <taxon>Methanobacteriota</taxon>
        <taxon>Stenosarchaea group</taxon>
        <taxon>Methanomicrobia</taxon>
        <taxon>Methanosarcinales</taxon>
        <taxon>ANME-2 cluster</taxon>
        <taxon>Candidatus Methanoperedentaceae</taxon>
        <taxon>Candidatus Methanoperedens</taxon>
    </lineage>
</organism>
<comment type="similarity">
    <text evidence="2 6 8">Belongs to the citrate synthase family.</text>
</comment>
<feature type="active site" evidence="7">
    <location>
        <position position="260"/>
    </location>
</feature>
<dbReference type="AlphaFoldDB" id="A0A062V2A0"/>
<dbReference type="Proteomes" id="UP000027153">
    <property type="component" value="Unassembled WGS sequence"/>
</dbReference>
<dbReference type="Gene3D" id="1.10.230.10">
    <property type="entry name" value="Cytochrome P450-Terp, domain 2"/>
    <property type="match status" value="1"/>
</dbReference>
<dbReference type="GO" id="GO:0005975">
    <property type="term" value="P:carbohydrate metabolic process"/>
    <property type="evidence" value="ECO:0007669"/>
    <property type="project" value="TreeGrafter"/>
</dbReference>
<dbReference type="Gene3D" id="1.10.580.10">
    <property type="entry name" value="Citrate Synthase, domain 1"/>
    <property type="match status" value="1"/>
</dbReference>
<dbReference type="InterPro" id="IPR016143">
    <property type="entry name" value="Citrate_synth-like_sm_a-sub"/>
</dbReference>
<feature type="active site" evidence="7">
    <location>
        <position position="317"/>
    </location>
</feature>
<dbReference type="InterPro" id="IPR002020">
    <property type="entry name" value="Citrate_synthase"/>
</dbReference>
<dbReference type="PATRIC" id="fig|1392998.3.peg.2209"/>
<dbReference type="RefSeq" id="WP_048091454.1">
    <property type="nucleotide sequence ID" value="NZ_JMIY01000005.1"/>
</dbReference>
<dbReference type="InterPro" id="IPR024176">
    <property type="entry name" value="Citrate_synthase_bac-typ"/>
</dbReference>
<keyword evidence="10" id="KW-1185">Reference proteome</keyword>
<dbReference type="Pfam" id="PF00285">
    <property type="entry name" value="Citrate_synt"/>
    <property type="match status" value="1"/>
</dbReference>
<dbReference type="GO" id="GO:0006099">
    <property type="term" value="P:tricarboxylic acid cycle"/>
    <property type="evidence" value="ECO:0007669"/>
    <property type="project" value="UniProtKB-UniPathway"/>
</dbReference>
<protein>
    <recommendedName>
        <fullName evidence="6 8">Citrate synthase</fullName>
        <ecNumber evidence="6">2.3.3.16</ecNumber>
    </recommendedName>
</protein>
<proteinExistence type="inferred from homology"/>
<evidence type="ECO:0000256" key="3">
    <source>
        <dbReference type="ARBA" id="ARBA00022532"/>
    </source>
</evidence>
<dbReference type="UniPathway" id="UPA00223"/>
<dbReference type="EMBL" id="JMIY01000005">
    <property type="protein sequence ID" value="KCZ71482.1"/>
    <property type="molecule type" value="Genomic_DNA"/>
</dbReference>
<evidence type="ECO:0000256" key="2">
    <source>
        <dbReference type="ARBA" id="ARBA00010566"/>
    </source>
</evidence>
<evidence type="ECO:0000313" key="10">
    <source>
        <dbReference type="Proteomes" id="UP000027153"/>
    </source>
</evidence>
<dbReference type="EC" id="2.3.3.16" evidence="6"/>
<evidence type="ECO:0000256" key="8">
    <source>
        <dbReference type="RuleBase" id="RU000441"/>
    </source>
</evidence>
<dbReference type="InterPro" id="IPR011278">
    <property type="entry name" value="2-MeCitrate/Citrate_synth_II"/>
</dbReference>
<evidence type="ECO:0000256" key="4">
    <source>
        <dbReference type="ARBA" id="ARBA00022679"/>
    </source>
</evidence>
<sequence>MREIKNIGLRGISVADTKISAVDGERGKLLYRGYNIEELAEHSTFEEVAYLLLYETLPAEEELGIFTDLLTSERQLPAEIIRHLKNRKKTAYPMDVLQSVIPMLADFDEEARIETREANMGKSIRLIARVATLVAYWERIRKNLDIKKPDKRLGIAANFLYMLTGETPDMQIARYFDICLILHADHSFNTSTFTAREVASTRAHMYACVSAALGALSGELHGGANTEVMKMLLEIDNVDKVEEWVNTRLDAGERIMGMGHAVYRIMDPRAKILRDISEKLAQRTGDTRWFDLSKKVEDVVRSELIKRKGKDMYPNIDLYSAPVFYMMGIDPDLFTPVFAASRVSGWCAHIIEEKFAQAQPEPALYRPEADYIGRYCGPQECRYVPVEKR</sequence>
<evidence type="ECO:0000256" key="5">
    <source>
        <dbReference type="ARBA" id="ARBA00049288"/>
    </source>
</evidence>
<comment type="pathway">
    <text evidence="1">Carbohydrate metabolism; tricarboxylic acid cycle.</text>
</comment>
<reference evidence="9 10" key="1">
    <citation type="journal article" date="2013" name="Nature">
        <title>Anaerobic oxidation of methane coupled to nitrate reduction in a novel archaeal lineage.</title>
        <authorList>
            <person name="Haroon M.F."/>
            <person name="Hu S."/>
            <person name="Shi Y."/>
            <person name="Imelfort M."/>
            <person name="Keller J."/>
            <person name="Hugenholtz P."/>
            <person name="Yuan Z."/>
            <person name="Tyson G.W."/>
        </authorList>
    </citation>
    <scope>NUCLEOTIDE SEQUENCE [LARGE SCALE GENOMIC DNA]</scope>
    <source>
        <strain evidence="9 10">ANME-2d</strain>
    </source>
</reference>
<dbReference type="PANTHER" id="PTHR11739">
    <property type="entry name" value="CITRATE SYNTHASE"/>
    <property type="match status" value="1"/>
</dbReference>
<dbReference type="PRINTS" id="PR00143">
    <property type="entry name" value="CITRTSNTHASE"/>
</dbReference>